<accession>A0A929FW44</accession>
<feature type="domain" description="Peptidase MA-like" evidence="2">
    <location>
        <begin position="310"/>
        <end position="445"/>
    </location>
</feature>
<protein>
    <recommendedName>
        <fullName evidence="2">Peptidase MA-like domain-containing protein</fullName>
    </recommendedName>
</protein>
<dbReference type="Pfam" id="PF13485">
    <property type="entry name" value="Peptidase_MA_2"/>
    <property type="match status" value="1"/>
</dbReference>
<dbReference type="EMBL" id="JADEYC010000003">
    <property type="protein sequence ID" value="MBE9373146.1"/>
    <property type="molecule type" value="Genomic_DNA"/>
</dbReference>
<gene>
    <name evidence="3" type="ORF">IQ251_01660</name>
</gene>
<evidence type="ECO:0000256" key="1">
    <source>
        <dbReference type="SAM" id="Phobius"/>
    </source>
</evidence>
<evidence type="ECO:0000313" key="4">
    <source>
        <dbReference type="Proteomes" id="UP000598360"/>
    </source>
</evidence>
<organism evidence="3 4">
    <name type="scientific">Saccharopolyspora montiporae</name>
    <dbReference type="NCBI Taxonomy" id="2781240"/>
    <lineage>
        <taxon>Bacteria</taxon>
        <taxon>Bacillati</taxon>
        <taxon>Actinomycetota</taxon>
        <taxon>Actinomycetes</taxon>
        <taxon>Pseudonocardiales</taxon>
        <taxon>Pseudonocardiaceae</taxon>
        <taxon>Saccharopolyspora</taxon>
    </lineage>
</organism>
<sequence length="450" mass="49227">MSSRCALRCRPTIPRVPGSRGFRGWLAAAAAAAVLVGLAVVSLPEQRSSERVQQAVGPAGNAAAPESREAAVRAVLDQRAQAVRQRDEAAFLASVDPAAPAEFREGQRRLYRNLAMVPFAAWDYRVDGRSVVDVPETAGAAETWSPRVSLRYALHGVDSAPTTRGLGYVFVRRGADWYLAADEVPDEPARRTWRGPWDFSELHPVATRSGLVIGHRENRAQTERVAAHLDEAVAEVNRVWGVRWPQRVGVLLPESPQELSELVGPEFSVDGIAAVAIADRVDHAQRRVEGQRVVLNPRTAQRLSESSLRSVLVHEVTHIAARPDTVDGSPMWLLEGFADYVGYRDNPGSGAHLAPDLARQVRISGPPGALPDDGDFHSAGRNLDLAYQQSWSFVDYLAQRFGPERVVQLYRRIAATGDADEVETALREVLGTDRGRLLADWGAALEREFG</sequence>
<dbReference type="AlphaFoldDB" id="A0A929FW44"/>
<keyword evidence="1" id="KW-1133">Transmembrane helix</keyword>
<comment type="caution">
    <text evidence="3">The sequence shown here is derived from an EMBL/GenBank/DDBJ whole genome shotgun (WGS) entry which is preliminary data.</text>
</comment>
<dbReference type="InterPro" id="IPR039568">
    <property type="entry name" value="Peptidase_MA-like_dom"/>
</dbReference>
<reference evidence="3" key="1">
    <citation type="submission" date="2020-10" db="EMBL/GenBank/DDBJ databases">
        <title>Diversity and distribution of actinomycetes associated with coral in the coast of Hainan.</title>
        <authorList>
            <person name="Li F."/>
        </authorList>
    </citation>
    <scope>NUCLEOTIDE SEQUENCE</scope>
    <source>
        <strain evidence="3">HNM0983</strain>
    </source>
</reference>
<name>A0A929FW44_9PSEU</name>
<feature type="transmembrane region" description="Helical" evidence="1">
    <location>
        <begin position="21"/>
        <end position="43"/>
    </location>
</feature>
<dbReference type="Proteomes" id="UP000598360">
    <property type="component" value="Unassembled WGS sequence"/>
</dbReference>
<proteinExistence type="predicted"/>
<keyword evidence="1" id="KW-0812">Transmembrane</keyword>
<keyword evidence="4" id="KW-1185">Reference proteome</keyword>
<keyword evidence="1" id="KW-0472">Membrane</keyword>
<evidence type="ECO:0000259" key="2">
    <source>
        <dbReference type="Pfam" id="PF13485"/>
    </source>
</evidence>
<evidence type="ECO:0000313" key="3">
    <source>
        <dbReference type="EMBL" id="MBE9373146.1"/>
    </source>
</evidence>